<dbReference type="InterPro" id="IPR040059">
    <property type="entry name" value="PUM3"/>
</dbReference>
<dbReference type="GO" id="GO:0005730">
    <property type="term" value="C:nucleolus"/>
    <property type="evidence" value="ECO:0007669"/>
    <property type="project" value="TreeGrafter"/>
</dbReference>
<evidence type="ECO:0000256" key="4">
    <source>
        <dbReference type="PROSITE-ProRule" id="PRU00317"/>
    </source>
</evidence>
<dbReference type="Pfam" id="PF22493">
    <property type="entry name" value="PUF_NOP9"/>
    <property type="match status" value="1"/>
</dbReference>
<dbReference type="FunFam" id="1.25.10.10:FF:000818">
    <property type="entry name" value="Pumilio homolog 24"/>
    <property type="match status" value="1"/>
</dbReference>
<dbReference type="GO" id="GO:0006417">
    <property type="term" value="P:regulation of translation"/>
    <property type="evidence" value="ECO:0007669"/>
    <property type="project" value="UniProtKB-KW"/>
</dbReference>
<name>A0AAN7Q5C0_9MYRT</name>
<dbReference type="SMART" id="SM00025">
    <property type="entry name" value="Pumilio"/>
    <property type="match status" value="5"/>
</dbReference>
<dbReference type="PROSITE" id="PS50303">
    <property type="entry name" value="PUM_HD"/>
    <property type="match status" value="1"/>
</dbReference>
<dbReference type="InterPro" id="IPR016024">
    <property type="entry name" value="ARM-type_fold"/>
</dbReference>
<evidence type="ECO:0000313" key="8">
    <source>
        <dbReference type="Proteomes" id="UP001345219"/>
    </source>
</evidence>
<accession>A0AAN7Q5C0</accession>
<dbReference type="EMBL" id="JAXIOK010000011">
    <property type="protein sequence ID" value="KAK4759289.1"/>
    <property type="molecule type" value="Genomic_DNA"/>
</dbReference>
<evidence type="ECO:0000256" key="3">
    <source>
        <dbReference type="ARBA" id="ARBA00022884"/>
    </source>
</evidence>
<feature type="repeat" description="Pumilio" evidence="4">
    <location>
        <begin position="165"/>
        <end position="200"/>
    </location>
</feature>
<protein>
    <recommendedName>
        <fullName evidence="6">PUM-HD domain-containing protein</fullName>
    </recommendedName>
</protein>
<dbReference type="PROSITE" id="PS50302">
    <property type="entry name" value="PUM"/>
    <property type="match status" value="3"/>
</dbReference>
<dbReference type="PANTHER" id="PTHR13389">
    <property type="entry name" value="PUMILIO HOMOLOG 3"/>
    <property type="match status" value="1"/>
</dbReference>
<sequence length="471" mass="52434">MAAENQLDKKFKKRKLGKVDVGSHAPIPKKAKRVNAKPASSKDAELPQRLQKKQHGLSKPKKSDVVGKGEALTKKERREHAKELTVLRKKKRKPHYTLEQELASLWEKMRLHNIVKDDRSRLVSEALTKMKGKIFEIASSHVSSRVLQTCVKYCTQSERDAVFEELKQHFLTLACNTYAVHLVKKMLDNASKKQLAGFISSLHGHVASLLRHMVGSVVVEHAYQLGNASQKQELLMELYSTELQLFKDLIAMKKSRLEEVISKLGLQKGSVGRHMSTVIQPILEKGIVDHSIIHRILMEYLGIADKTSAADVLQQLSGSLLVRMIHTRDGSRIGILCVKHGSAKERKKILKGMKGHVGKIAYDQCGTLVLACILSLVDDTKLATKIVIRELQAGVKESVFDKNGGRPLLQLLHPNCTRYLSPDDLASLNLCLANLSSMDASKSNDEAKSNEKELQPLVDGGVLKMHGAKET</sequence>
<evidence type="ECO:0000259" key="6">
    <source>
        <dbReference type="PROSITE" id="PS50303"/>
    </source>
</evidence>
<evidence type="ECO:0000256" key="2">
    <source>
        <dbReference type="ARBA" id="ARBA00022845"/>
    </source>
</evidence>
<keyword evidence="2" id="KW-0810">Translation regulation</keyword>
<organism evidence="7 8">
    <name type="scientific">Trapa incisa</name>
    <dbReference type="NCBI Taxonomy" id="236973"/>
    <lineage>
        <taxon>Eukaryota</taxon>
        <taxon>Viridiplantae</taxon>
        <taxon>Streptophyta</taxon>
        <taxon>Embryophyta</taxon>
        <taxon>Tracheophyta</taxon>
        <taxon>Spermatophyta</taxon>
        <taxon>Magnoliopsida</taxon>
        <taxon>eudicotyledons</taxon>
        <taxon>Gunneridae</taxon>
        <taxon>Pentapetalae</taxon>
        <taxon>rosids</taxon>
        <taxon>malvids</taxon>
        <taxon>Myrtales</taxon>
        <taxon>Lythraceae</taxon>
        <taxon>Trapa</taxon>
    </lineage>
</organism>
<keyword evidence="3" id="KW-0694">RNA-binding</keyword>
<dbReference type="AlphaFoldDB" id="A0AAN7Q5C0"/>
<feature type="repeat" description="Pumilio" evidence="4">
    <location>
        <begin position="129"/>
        <end position="164"/>
    </location>
</feature>
<dbReference type="GO" id="GO:0003729">
    <property type="term" value="F:mRNA binding"/>
    <property type="evidence" value="ECO:0007669"/>
    <property type="project" value="TreeGrafter"/>
</dbReference>
<feature type="compositionally biased region" description="Basic residues" evidence="5">
    <location>
        <begin position="50"/>
        <end position="60"/>
    </location>
</feature>
<dbReference type="InterPro" id="IPR001313">
    <property type="entry name" value="Pumilio_RNA-bd_rpt"/>
</dbReference>
<feature type="repeat" description="Pumilio" evidence="4">
    <location>
        <begin position="201"/>
        <end position="237"/>
    </location>
</feature>
<evidence type="ECO:0000313" key="7">
    <source>
        <dbReference type="EMBL" id="KAK4759289.1"/>
    </source>
</evidence>
<proteinExistence type="predicted"/>
<evidence type="ECO:0000256" key="5">
    <source>
        <dbReference type="SAM" id="MobiDB-lite"/>
    </source>
</evidence>
<evidence type="ECO:0000256" key="1">
    <source>
        <dbReference type="ARBA" id="ARBA00022737"/>
    </source>
</evidence>
<feature type="compositionally biased region" description="Basic and acidic residues" evidence="5">
    <location>
        <begin position="61"/>
        <end position="70"/>
    </location>
</feature>
<dbReference type="Proteomes" id="UP001345219">
    <property type="component" value="Chromosome 17"/>
</dbReference>
<dbReference type="PANTHER" id="PTHR13389:SF0">
    <property type="entry name" value="PUMILIO HOMOLOG 3"/>
    <property type="match status" value="1"/>
</dbReference>
<gene>
    <name evidence="7" type="ORF">SAY87_022420</name>
</gene>
<keyword evidence="8" id="KW-1185">Reference proteome</keyword>
<feature type="domain" description="PUM-HD" evidence="6">
    <location>
        <begin position="101"/>
        <end position="452"/>
    </location>
</feature>
<dbReference type="SUPFAM" id="SSF48371">
    <property type="entry name" value="ARM repeat"/>
    <property type="match status" value="1"/>
</dbReference>
<comment type="caution">
    <text evidence="7">The sequence shown here is derived from an EMBL/GenBank/DDBJ whole genome shotgun (WGS) entry which is preliminary data.</text>
</comment>
<dbReference type="Gene3D" id="1.25.10.10">
    <property type="entry name" value="Leucine-rich Repeat Variant"/>
    <property type="match status" value="1"/>
</dbReference>
<dbReference type="InterPro" id="IPR011989">
    <property type="entry name" value="ARM-like"/>
</dbReference>
<feature type="region of interest" description="Disordered" evidence="5">
    <location>
        <begin position="1"/>
        <end position="70"/>
    </location>
</feature>
<keyword evidence="1" id="KW-0677">Repeat</keyword>
<dbReference type="InterPro" id="IPR033133">
    <property type="entry name" value="PUM-HD"/>
</dbReference>
<reference evidence="7 8" key="1">
    <citation type="journal article" date="2023" name="Hortic Res">
        <title>Pangenome of water caltrop reveals structural variations and asymmetric subgenome divergence after allopolyploidization.</title>
        <authorList>
            <person name="Zhang X."/>
            <person name="Chen Y."/>
            <person name="Wang L."/>
            <person name="Yuan Y."/>
            <person name="Fang M."/>
            <person name="Shi L."/>
            <person name="Lu R."/>
            <person name="Comes H.P."/>
            <person name="Ma Y."/>
            <person name="Chen Y."/>
            <person name="Huang G."/>
            <person name="Zhou Y."/>
            <person name="Zheng Z."/>
            <person name="Qiu Y."/>
        </authorList>
    </citation>
    <scope>NUCLEOTIDE SEQUENCE [LARGE SCALE GENOMIC DNA]</scope>
    <source>
        <tissue evidence="7">Roots</tissue>
    </source>
</reference>